<proteinExistence type="inferred from homology"/>
<dbReference type="PANTHER" id="PTHR38432">
    <property type="entry name" value="TELA-LIKE PROTEIN SAOUHSC_01408"/>
    <property type="match status" value="1"/>
</dbReference>
<evidence type="ECO:0000313" key="2">
    <source>
        <dbReference type="EMBL" id="SKA66128.1"/>
    </source>
</evidence>
<name>A0A1T4VMP0_9FIRM</name>
<gene>
    <name evidence="2" type="ORF">SAMN02745111_01228</name>
</gene>
<comment type="similarity">
    <text evidence="1">Belongs to the TelA family.</text>
</comment>
<dbReference type="AlphaFoldDB" id="A0A1T4VMP0"/>
<keyword evidence="3" id="KW-1185">Reference proteome</keyword>
<reference evidence="2 3" key="1">
    <citation type="submission" date="2017-02" db="EMBL/GenBank/DDBJ databases">
        <authorList>
            <person name="Peterson S.W."/>
        </authorList>
    </citation>
    <scope>NUCLEOTIDE SEQUENCE [LARGE SCALE GENOMIC DNA]</scope>
    <source>
        <strain evidence="2 3">ATCC 35992</strain>
    </source>
</reference>
<dbReference type="EMBL" id="FUXZ01000007">
    <property type="protein sequence ID" value="SKA66128.1"/>
    <property type="molecule type" value="Genomic_DNA"/>
</dbReference>
<dbReference type="InterPro" id="IPR008863">
    <property type="entry name" value="Toxic_anion-R_TelA"/>
</dbReference>
<dbReference type="OrthoDB" id="1654346at2"/>
<dbReference type="Proteomes" id="UP000190814">
    <property type="component" value="Unassembled WGS sequence"/>
</dbReference>
<sequence length="379" mass="42843">MGFTLELPTEEEVKQEVEETIKPTEKEEVVIVDAAKEKADQIMEVDIENFENRKEYTDVIEQFGLDDMKACHKKNAILQQRLTNFHAVGGETGDVAKGLEDLTIKMKDLDPSGIDFVKQGALGKIFNPVRKYFERYNSADKEIATIVDSLEKGKKTLIADNTTLEIEQAEMRDMTKKMQKNIELGNKLDAYLTNAIENAKASGENQEKIEFLENEILFPLRQRIQDFQQIQVVDQQGIIAMELIRRNNKELIRSVDRAQNVTVTALRTAVTVAGALYNQKIVLEKVNALNATTNHMIESTSKMLHEQGVAIQKQASEASVSPDTLKSAFDEMLQALDDINTYKKEALPRMKDTINTFNELAVVGEKKIEELEKSGMLQK</sequence>
<protein>
    <submittedName>
        <fullName evidence="2">Uncharacterized conserved protein YaaN involved in tellurite resistance</fullName>
    </submittedName>
</protein>
<dbReference type="RefSeq" id="WP_078766097.1">
    <property type="nucleotide sequence ID" value="NZ_FUXZ01000007.1"/>
</dbReference>
<organism evidence="2 3">
    <name type="scientific">Eubacterium uniforme</name>
    <dbReference type="NCBI Taxonomy" id="39495"/>
    <lineage>
        <taxon>Bacteria</taxon>
        <taxon>Bacillati</taxon>
        <taxon>Bacillota</taxon>
        <taxon>Clostridia</taxon>
        <taxon>Eubacteriales</taxon>
        <taxon>Eubacteriaceae</taxon>
        <taxon>Eubacterium</taxon>
    </lineage>
</organism>
<accession>A0A1T4VMP0</accession>
<dbReference type="PANTHER" id="PTHR38432:SF1">
    <property type="entry name" value="TELA-LIKE PROTEIN SAOUHSC_01408"/>
    <property type="match status" value="1"/>
</dbReference>
<evidence type="ECO:0000313" key="3">
    <source>
        <dbReference type="Proteomes" id="UP000190814"/>
    </source>
</evidence>
<evidence type="ECO:0000256" key="1">
    <source>
        <dbReference type="ARBA" id="ARBA00005541"/>
    </source>
</evidence>
<dbReference type="Pfam" id="PF05816">
    <property type="entry name" value="TelA"/>
    <property type="match status" value="1"/>
</dbReference>